<evidence type="ECO:0000313" key="2">
    <source>
        <dbReference type="EMBL" id="KAG0542558.1"/>
    </source>
</evidence>
<proteinExistence type="predicted"/>
<reference evidence="2" key="2">
    <citation type="submission" date="2020-10" db="EMBL/GenBank/DDBJ databases">
        <authorList>
            <person name="Cooper E.A."/>
            <person name="Brenton Z.W."/>
            <person name="Flinn B.S."/>
            <person name="Jenkins J."/>
            <person name="Shu S."/>
            <person name="Flowers D."/>
            <person name="Luo F."/>
            <person name="Wang Y."/>
            <person name="Xia P."/>
            <person name="Barry K."/>
            <person name="Daum C."/>
            <person name="Lipzen A."/>
            <person name="Yoshinaga Y."/>
            <person name="Schmutz J."/>
            <person name="Saski C."/>
            <person name="Vermerris W."/>
            <person name="Kresovich S."/>
        </authorList>
    </citation>
    <scope>NUCLEOTIDE SEQUENCE</scope>
</reference>
<dbReference type="PANTHER" id="PTHR33122:SF60">
    <property type="entry name" value="LIPID-TRANSFER PROTEIN DIR1-RELATED"/>
    <property type="match status" value="1"/>
</dbReference>
<dbReference type="OMA" id="CNIANAP"/>
<dbReference type="PANTHER" id="PTHR33122">
    <property type="entry name" value="LIPID BINDING PROTEIN-RELATED"/>
    <property type="match status" value="1"/>
</dbReference>
<accession>A0A921RLK8</accession>
<dbReference type="Pfam" id="PF14368">
    <property type="entry name" value="LTP_2"/>
    <property type="match status" value="1"/>
</dbReference>
<dbReference type="InterPro" id="IPR044741">
    <property type="entry name" value="NsLTP-like"/>
</dbReference>
<dbReference type="OrthoDB" id="643149at2759"/>
<evidence type="ECO:0000313" key="3">
    <source>
        <dbReference type="Proteomes" id="UP000807115"/>
    </source>
</evidence>
<reference evidence="2" key="1">
    <citation type="journal article" date="2019" name="BMC Genomics">
        <title>A new reference genome for Sorghum bicolor reveals high levels of sequence similarity between sweet and grain genotypes: implications for the genetics of sugar metabolism.</title>
        <authorList>
            <person name="Cooper E.A."/>
            <person name="Brenton Z.W."/>
            <person name="Flinn B.S."/>
            <person name="Jenkins J."/>
            <person name="Shu S."/>
            <person name="Flowers D."/>
            <person name="Luo F."/>
            <person name="Wang Y."/>
            <person name="Xia P."/>
            <person name="Barry K."/>
            <person name="Daum C."/>
            <person name="Lipzen A."/>
            <person name="Yoshinaga Y."/>
            <person name="Schmutz J."/>
            <person name="Saski C."/>
            <person name="Vermerris W."/>
            <person name="Kresovich S."/>
        </authorList>
    </citation>
    <scope>NUCLEOTIDE SEQUENCE</scope>
</reference>
<dbReference type="InterPro" id="IPR036312">
    <property type="entry name" value="Bifun_inhib/LTP/seed_sf"/>
</dbReference>
<feature type="domain" description="Bifunctional inhibitor/plant lipid transfer protein/seed storage helical" evidence="1">
    <location>
        <begin position="50"/>
        <end position="124"/>
    </location>
</feature>
<dbReference type="AlphaFoldDB" id="A0A921RLK8"/>
<organism evidence="2 3">
    <name type="scientific">Sorghum bicolor</name>
    <name type="common">Sorghum</name>
    <name type="synonym">Sorghum vulgare</name>
    <dbReference type="NCBI Taxonomy" id="4558"/>
    <lineage>
        <taxon>Eukaryota</taxon>
        <taxon>Viridiplantae</taxon>
        <taxon>Streptophyta</taxon>
        <taxon>Embryophyta</taxon>
        <taxon>Tracheophyta</taxon>
        <taxon>Spermatophyta</taxon>
        <taxon>Magnoliopsida</taxon>
        <taxon>Liliopsida</taxon>
        <taxon>Poales</taxon>
        <taxon>Poaceae</taxon>
        <taxon>PACMAD clade</taxon>
        <taxon>Panicoideae</taxon>
        <taxon>Andropogonodae</taxon>
        <taxon>Andropogoneae</taxon>
        <taxon>Sorghinae</taxon>
        <taxon>Sorghum</taxon>
    </lineage>
</organism>
<comment type="caution">
    <text evidence="2">The sequence shown here is derived from an EMBL/GenBank/DDBJ whole genome shotgun (WGS) entry which is preliminary data.</text>
</comment>
<dbReference type="SUPFAM" id="SSF47699">
    <property type="entry name" value="Bifunctional inhibitor/lipid-transfer protein/seed storage 2S albumin"/>
    <property type="match status" value="1"/>
</dbReference>
<dbReference type="Gene3D" id="1.10.110.10">
    <property type="entry name" value="Plant lipid-transfer and hydrophobic proteins"/>
    <property type="match status" value="1"/>
</dbReference>
<dbReference type="CDD" id="cd04660">
    <property type="entry name" value="nsLTP_like"/>
    <property type="match status" value="1"/>
</dbReference>
<protein>
    <recommendedName>
        <fullName evidence="1">Bifunctional inhibitor/plant lipid transfer protein/seed storage helical domain-containing protein</fullName>
    </recommendedName>
</protein>
<evidence type="ECO:0000259" key="1">
    <source>
        <dbReference type="SMART" id="SM00499"/>
    </source>
</evidence>
<dbReference type="GO" id="GO:0005504">
    <property type="term" value="F:fatty acid binding"/>
    <property type="evidence" value="ECO:0007669"/>
    <property type="project" value="InterPro"/>
</dbReference>
<dbReference type="KEGG" id="sbi:8057298"/>
<dbReference type="Proteomes" id="UP000807115">
    <property type="component" value="Chromosome 2"/>
</dbReference>
<dbReference type="GO" id="GO:0009627">
    <property type="term" value="P:systemic acquired resistance"/>
    <property type="evidence" value="ECO:0007669"/>
    <property type="project" value="InterPro"/>
</dbReference>
<dbReference type="SMART" id="SM00499">
    <property type="entry name" value="AAI"/>
    <property type="match status" value="1"/>
</dbReference>
<sequence>MAGTTRRSRKSSSSSSSAQQQLAAGALLVAVVVLVAASSSGVLVAVEAVCDMSNEQFMSCQPAAAKTTDPPAAPSQACCEALAGADLKCLCGYKDSPWMSVYNIDPKRAMELPAKCGLATPPNC</sequence>
<name>A0A921RLK8_SORBI</name>
<gene>
    <name evidence="2" type="ORF">BDA96_02G114500</name>
</gene>
<dbReference type="EMBL" id="CM027681">
    <property type="protein sequence ID" value="KAG0542558.1"/>
    <property type="molecule type" value="Genomic_DNA"/>
</dbReference>
<dbReference type="InterPro" id="IPR039265">
    <property type="entry name" value="DIR1-like"/>
</dbReference>
<dbReference type="Gramene" id="EER96238">
    <property type="protein sequence ID" value="EER96238"/>
    <property type="gene ID" value="SORBI_3002G109100"/>
</dbReference>
<dbReference type="InterPro" id="IPR016140">
    <property type="entry name" value="Bifunc_inhib/LTP/seed_store"/>
</dbReference>